<organism evidence="9 10">
    <name type="scientific">Oceanispirochaeta crateris</name>
    <dbReference type="NCBI Taxonomy" id="2518645"/>
    <lineage>
        <taxon>Bacteria</taxon>
        <taxon>Pseudomonadati</taxon>
        <taxon>Spirochaetota</taxon>
        <taxon>Spirochaetia</taxon>
        <taxon>Spirochaetales</taxon>
        <taxon>Spirochaetaceae</taxon>
        <taxon>Oceanispirochaeta</taxon>
    </lineage>
</organism>
<gene>
    <name evidence="7" type="primary">tpiA</name>
    <name evidence="9" type="ORF">EXM22_06740</name>
</gene>
<proteinExistence type="inferred from homology"/>
<dbReference type="UniPathway" id="UPA00138"/>
<dbReference type="EMBL" id="CP036150">
    <property type="protein sequence ID" value="QEN07700.1"/>
    <property type="molecule type" value="Genomic_DNA"/>
</dbReference>
<keyword evidence="6 7" id="KW-0413">Isomerase</keyword>
<dbReference type="InterPro" id="IPR022896">
    <property type="entry name" value="TrioseP_Isoase_bac/euk"/>
</dbReference>
<evidence type="ECO:0000256" key="7">
    <source>
        <dbReference type="HAMAP-Rule" id="MF_00147"/>
    </source>
</evidence>
<dbReference type="GO" id="GO:0019563">
    <property type="term" value="P:glycerol catabolic process"/>
    <property type="evidence" value="ECO:0007669"/>
    <property type="project" value="TreeGrafter"/>
</dbReference>
<comment type="subcellular location">
    <subcellularLocation>
        <location evidence="7 8">Cytoplasm</location>
    </subcellularLocation>
</comment>
<dbReference type="HAMAP" id="MF_00147_B">
    <property type="entry name" value="TIM_B"/>
    <property type="match status" value="1"/>
</dbReference>
<dbReference type="Proteomes" id="UP000324209">
    <property type="component" value="Chromosome"/>
</dbReference>
<evidence type="ECO:0000256" key="2">
    <source>
        <dbReference type="ARBA" id="ARBA00007422"/>
    </source>
</evidence>
<name>A0A5C1QL71_9SPIO</name>
<dbReference type="OrthoDB" id="9809429at2"/>
<dbReference type="EC" id="5.3.1.1" evidence="7 8"/>
<evidence type="ECO:0000313" key="10">
    <source>
        <dbReference type="Proteomes" id="UP000324209"/>
    </source>
</evidence>
<feature type="active site" description="Proton acceptor" evidence="7">
    <location>
        <position position="166"/>
    </location>
</feature>
<dbReference type="Gene3D" id="3.20.20.70">
    <property type="entry name" value="Aldolase class I"/>
    <property type="match status" value="1"/>
</dbReference>
<dbReference type="Pfam" id="PF00121">
    <property type="entry name" value="TIM"/>
    <property type="match status" value="1"/>
</dbReference>
<dbReference type="PROSITE" id="PS51440">
    <property type="entry name" value="TIM_2"/>
    <property type="match status" value="1"/>
</dbReference>
<sequence>MRNYLIAGNWKMNKTPSEAAALAKEILPLVKDADYRVMVAPSFVCIPAVASVLKGSNVIVAAQNMAGTESGAFTGETSVLMLKDLGVEMVILGHSERRHIYGETNEQINEKVKLALSHGLSPVLCIGELLEEREAGKAESVCFEQLEKGLVGVSESDMDRVIIAYEPVWAIGTGKTATPEDADAIHAACRKKIASLYSSSVAEKVVIQYGGSMNPSNVKTLMAMENIDGGLIGGASLKADSFAELANFNK</sequence>
<evidence type="ECO:0000256" key="5">
    <source>
        <dbReference type="ARBA" id="ARBA00023152"/>
    </source>
</evidence>
<evidence type="ECO:0000256" key="4">
    <source>
        <dbReference type="ARBA" id="ARBA00022490"/>
    </source>
</evidence>
<feature type="binding site" evidence="7">
    <location>
        <position position="212"/>
    </location>
    <ligand>
        <name>substrate</name>
    </ligand>
</feature>
<protein>
    <recommendedName>
        <fullName evidence="7 8">Triosephosphate isomerase</fullName>
        <shortName evidence="7">TIM</shortName>
        <shortName evidence="7">TPI</shortName>
        <ecNumber evidence="7 8">5.3.1.1</ecNumber>
    </recommendedName>
    <alternativeName>
        <fullName evidence="7">Triose-phosphate isomerase</fullName>
    </alternativeName>
</protein>
<dbReference type="GO" id="GO:0004807">
    <property type="term" value="F:triose-phosphate isomerase activity"/>
    <property type="evidence" value="ECO:0007669"/>
    <property type="project" value="UniProtKB-UniRule"/>
</dbReference>
<dbReference type="PANTHER" id="PTHR21139">
    <property type="entry name" value="TRIOSEPHOSPHATE ISOMERASE"/>
    <property type="match status" value="1"/>
</dbReference>
<dbReference type="RefSeq" id="WP_149485780.1">
    <property type="nucleotide sequence ID" value="NZ_CP036150.1"/>
</dbReference>
<comment type="catalytic activity">
    <reaction evidence="7 8">
        <text>D-glyceraldehyde 3-phosphate = dihydroxyacetone phosphate</text>
        <dbReference type="Rhea" id="RHEA:18585"/>
        <dbReference type="ChEBI" id="CHEBI:57642"/>
        <dbReference type="ChEBI" id="CHEBI:59776"/>
        <dbReference type="EC" id="5.3.1.1"/>
    </reaction>
</comment>
<dbReference type="GO" id="GO:0006096">
    <property type="term" value="P:glycolytic process"/>
    <property type="evidence" value="ECO:0007669"/>
    <property type="project" value="UniProtKB-UniRule"/>
</dbReference>
<comment type="similarity">
    <text evidence="2 7 8">Belongs to the triosephosphate isomerase family.</text>
</comment>
<dbReference type="PANTHER" id="PTHR21139:SF42">
    <property type="entry name" value="TRIOSEPHOSPHATE ISOMERASE"/>
    <property type="match status" value="1"/>
</dbReference>
<dbReference type="PROSITE" id="PS00171">
    <property type="entry name" value="TIM_1"/>
    <property type="match status" value="1"/>
</dbReference>
<dbReference type="UniPathway" id="UPA00109">
    <property type="reaction ID" value="UER00189"/>
</dbReference>
<dbReference type="InterPro" id="IPR013785">
    <property type="entry name" value="Aldolase_TIM"/>
</dbReference>
<keyword evidence="3 7" id="KW-0312">Gluconeogenesis</keyword>
<comment type="pathway">
    <text evidence="7 8">Carbohydrate biosynthesis; gluconeogenesis.</text>
</comment>
<feature type="binding site" evidence="7">
    <location>
        <begin position="9"/>
        <end position="11"/>
    </location>
    <ligand>
        <name>substrate</name>
    </ligand>
</feature>
<accession>A0A5C1QL71</accession>
<dbReference type="GO" id="GO:0046166">
    <property type="term" value="P:glyceraldehyde-3-phosphate biosynthetic process"/>
    <property type="evidence" value="ECO:0007669"/>
    <property type="project" value="TreeGrafter"/>
</dbReference>
<evidence type="ECO:0000256" key="8">
    <source>
        <dbReference type="RuleBase" id="RU363013"/>
    </source>
</evidence>
<keyword evidence="4 7" id="KW-0963">Cytoplasm</keyword>
<feature type="binding site" evidence="7">
    <location>
        <begin position="233"/>
        <end position="234"/>
    </location>
    <ligand>
        <name>substrate</name>
    </ligand>
</feature>
<reference evidence="9 10" key="1">
    <citation type="submission" date="2019-02" db="EMBL/GenBank/DDBJ databases">
        <title>Complete Genome Sequence and Methylome Analysis of free living Spirochaetas.</title>
        <authorList>
            <person name="Fomenkov A."/>
            <person name="Dubinina G."/>
            <person name="Leshcheva N."/>
            <person name="Mikheeva N."/>
            <person name="Grabovich M."/>
            <person name="Vincze T."/>
            <person name="Roberts R.J."/>
        </authorList>
    </citation>
    <scope>NUCLEOTIDE SEQUENCE [LARGE SCALE GENOMIC DNA]</scope>
    <source>
        <strain evidence="9 10">K2</strain>
    </source>
</reference>
<dbReference type="GO" id="GO:0006094">
    <property type="term" value="P:gluconeogenesis"/>
    <property type="evidence" value="ECO:0007669"/>
    <property type="project" value="UniProtKB-UniRule"/>
</dbReference>
<comment type="function">
    <text evidence="7">Involved in the gluconeogenesis. Catalyzes stereospecifically the conversion of dihydroxyacetone phosphate (DHAP) to D-glyceraldehyde-3-phosphate (G3P).</text>
</comment>
<feature type="binding site" evidence="7">
    <location>
        <position position="172"/>
    </location>
    <ligand>
        <name>substrate</name>
    </ligand>
</feature>
<comment type="pathway">
    <text evidence="1 7 8">Carbohydrate degradation; glycolysis; D-glyceraldehyde 3-phosphate from glycerone phosphate: step 1/1.</text>
</comment>
<dbReference type="SUPFAM" id="SSF51351">
    <property type="entry name" value="Triosephosphate isomerase (TIM)"/>
    <property type="match status" value="1"/>
</dbReference>
<dbReference type="CDD" id="cd00311">
    <property type="entry name" value="TIM"/>
    <property type="match status" value="1"/>
</dbReference>
<dbReference type="FunFam" id="3.20.20.70:FF:000016">
    <property type="entry name" value="Triosephosphate isomerase"/>
    <property type="match status" value="1"/>
</dbReference>
<comment type="subunit">
    <text evidence="7 8">Homodimer.</text>
</comment>
<dbReference type="NCBIfam" id="TIGR00419">
    <property type="entry name" value="tim"/>
    <property type="match status" value="1"/>
</dbReference>
<keyword evidence="5 7" id="KW-0324">Glycolysis</keyword>
<dbReference type="GO" id="GO:0005829">
    <property type="term" value="C:cytosol"/>
    <property type="evidence" value="ECO:0007669"/>
    <property type="project" value="TreeGrafter"/>
</dbReference>
<evidence type="ECO:0000256" key="1">
    <source>
        <dbReference type="ARBA" id="ARBA00004680"/>
    </source>
</evidence>
<dbReference type="InterPro" id="IPR035990">
    <property type="entry name" value="TIM_sf"/>
</dbReference>
<dbReference type="KEGG" id="ock:EXM22_06740"/>
<keyword evidence="10" id="KW-1185">Reference proteome</keyword>
<dbReference type="InterPro" id="IPR000652">
    <property type="entry name" value="Triosephosphate_isomerase"/>
</dbReference>
<evidence type="ECO:0000256" key="3">
    <source>
        <dbReference type="ARBA" id="ARBA00022432"/>
    </source>
</evidence>
<dbReference type="AlphaFoldDB" id="A0A5C1QL71"/>
<feature type="active site" description="Electrophile" evidence="7">
    <location>
        <position position="94"/>
    </location>
</feature>
<evidence type="ECO:0000313" key="9">
    <source>
        <dbReference type="EMBL" id="QEN07700.1"/>
    </source>
</evidence>
<dbReference type="InterPro" id="IPR020861">
    <property type="entry name" value="Triosephosphate_isomerase_AS"/>
</dbReference>
<evidence type="ECO:0000256" key="6">
    <source>
        <dbReference type="ARBA" id="ARBA00023235"/>
    </source>
</evidence>